<dbReference type="PANTHER" id="PTHR40266:SF2">
    <property type="entry name" value="TOXIN HIGB-1"/>
    <property type="match status" value="1"/>
</dbReference>
<reference evidence="1 2" key="1">
    <citation type="submission" date="2019-03" db="EMBL/GenBank/DDBJ databases">
        <title>Genomic Encyclopedia of Type Strains, Phase IV (KMG-IV): sequencing the most valuable type-strain genomes for metagenomic binning, comparative biology and taxonomic classification.</title>
        <authorList>
            <person name="Goeker M."/>
        </authorList>
    </citation>
    <scope>NUCLEOTIDE SEQUENCE [LARGE SCALE GENOMIC DNA]</scope>
    <source>
        <strain evidence="1 2">DSM 17474</strain>
    </source>
</reference>
<gene>
    <name evidence="1" type="ORF">EV680_10673</name>
</gene>
<evidence type="ECO:0000313" key="2">
    <source>
        <dbReference type="Proteomes" id="UP000294721"/>
    </source>
</evidence>
<accession>A0ABY2C146</accession>
<dbReference type="Gene3D" id="3.30.2310.20">
    <property type="entry name" value="RelE-like"/>
    <property type="match status" value="1"/>
</dbReference>
<proteinExistence type="predicted"/>
<protein>
    <submittedName>
        <fullName evidence="1">Proteic killer suppression protein</fullName>
    </submittedName>
</protein>
<comment type="caution">
    <text evidence="1">The sequence shown here is derived from an EMBL/GenBank/DDBJ whole genome shotgun (WGS) entry which is preliminary data.</text>
</comment>
<dbReference type="RefSeq" id="WP_342345070.1">
    <property type="nucleotide sequence ID" value="NZ_CBDUCQ010000002.1"/>
</dbReference>
<dbReference type="Proteomes" id="UP000294721">
    <property type="component" value="Unassembled WGS sequence"/>
</dbReference>
<keyword evidence="2" id="KW-1185">Reference proteome</keyword>
<dbReference type="InterPro" id="IPR007711">
    <property type="entry name" value="HigB-1"/>
</dbReference>
<name>A0ABY2C146_9NEIS</name>
<dbReference type="Pfam" id="PF05015">
    <property type="entry name" value="HigB-like_toxin"/>
    <property type="match status" value="1"/>
</dbReference>
<dbReference type="SUPFAM" id="SSF143011">
    <property type="entry name" value="RelE-like"/>
    <property type="match status" value="1"/>
</dbReference>
<evidence type="ECO:0000313" key="1">
    <source>
        <dbReference type="EMBL" id="TCP07832.1"/>
    </source>
</evidence>
<dbReference type="EMBL" id="SLXE01000006">
    <property type="protein sequence ID" value="TCP07832.1"/>
    <property type="molecule type" value="Genomic_DNA"/>
</dbReference>
<dbReference type="InterPro" id="IPR035093">
    <property type="entry name" value="RelE/ParE_toxin_dom_sf"/>
</dbReference>
<dbReference type="PANTHER" id="PTHR40266">
    <property type="entry name" value="TOXIN HIGB-1"/>
    <property type="match status" value="1"/>
</dbReference>
<sequence length="113" mass="13155">MKCLVISITFDVINGFRYYLAMITEFYCKDTKALFQGRRVKRFANIEAVAMRKLQQLNAAADLSFLKIPPGNRLEALKDNRQGQHSIRINDQWRICFIWANGHACCVEIVDYH</sequence>
<organism evidence="1 2">
    <name type="scientific">Uruburuella suis</name>
    <dbReference type="NCBI Taxonomy" id="252130"/>
    <lineage>
        <taxon>Bacteria</taxon>
        <taxon>Pseudomonadati</taxon>
        <taxon>Pseudomonadota</taxon>
        <taxon>Betaproteobacteria</taxon>
        <taxon>Neisseriales</taxon>
        <taxon>Neisseriaceae</taxon>
        <taxon>Uruburuella</taxon>
    </lineage>
</organism>